<dbReference type="OrthoDB" id="2676629at2759"/>
<evidence type="ECO:0000313" key="1">
    <source>
        <dbReference type="EMBL" id="MBW0581026.1"/>
    </source>
</evidence>
<dbReference type="EMBL" id="AVOT02108948">
    <property type="protein sequence ID" value="MBW0581026.1"/>
    <property type="molecule type" value="Genomic_DNA"/>
</dbReference>
<accession>A0A9Q3KI85</accession>
<dbReference type="Proteomes" id="UP000765509">
    <property type="component" value="Unassembled WGS sequence"/>
</dbReference>
<name>A0A9Q3KI85_9BASI</name>
<dbReference type="AlphaFoldDB" id="A0A9Q3KI85"/>
<proteinExistence type="predicted"/>
<comment type="caution">
    <text evidence="1">The sequence shown here is derived from an EMBL/GenBank/DDBJ whole genome shotgun (WGS) entry which is preliminary data.</text>
</comment>
<organism evidence="1 2">
    <name type="scientific">Austropuccinia psidii MF-1</name>
    <dbReference type="NCBI Taxonomy" id="1389203"/>
    <lineage>
        <taxon>Eukaryota</taxon>
        <taxon>Fungi</taxon>
        <taxon>Dikarya</taxon>
        <taxon>Basidiomycota</taxon>
        <taxon>Pucciniomycotina</taxon>
        <taxon>Pucciniomycetes</taxon>
        <taxon>Pucciniales</taxon>
        <taxon>Sphaerophragmiaceae</taxon>
        <taxon>Austropuccinia</taxon>
    </lineage>
</organism>
<reference evidence="1" key="1">
    <citation type="submission" date="2021-03" db="EMBL/GenBank/DDBJ databases">
        <title>Draft genome sequence of rust myrtle Austropuccinia psidii MF-1, a brazilian biotype.</title>
        <authorList>
            <person name="Quecine M.C."/>
            <person name="Pachon D.M.R."/>
            <person name="Bonatelli M.L."/>
            <person name="Correr F.H."/>
            <person name="Franceschini L.M."/>
            <person name="Leite T.F."/>
            <person name="Margarido G.R.A."/>
            <person name="Almeida C.A."/>
            <person name="Ferrarezi J.A."/>
            <person name="Labate C.A."/>
        </authorList>
    </citation>
    <scope>NUCLEOTIDE SEQUENCE</scope>
    <source>
        <strain evidence="1">MF-1</strain>
    </source>
</reference>
<protein>
    <submittedName>
        <fullName evidence="1">Uncharacterized protein</fullName>
    </submittedName>
</protein>
<sequence>MWLHLVCGLIKLNCRRAWDQLIEIIVSVSQRFAIDCMYISSIPHDVRTINRRLKLEASLEKYVSCPKCFSLYDIETAPADCGCQASSKIQPCGVELFKSNQILGSLKAPIFIEPQSKRQTQSHGLL</sequence>
<gene>
    <name evidence="1" type="ORF">O181_120741</name>
</gene>
<evidence type="ECO:0000313" key="2">
    <source>
        <dbReference type="Proteomes" id="UP000765509"/>
    </source>
</evidence>
<keyword evidence="2" id="KW-1185">Reference proteome</keyword>